<name>A0ABS5QLW8_9BACT</name>
<evidence type="ECO:0000256" key="6">
    <source>
        <dbReference type="ARBA" id="ARBA00022694"/>
    </source>
</evidence>
<comment type="similarity">
    <text evidence="2">Belongs to the SUA5 family.</text>
</comment>
<evidence type="ECO:0000256" key="8">
    <source>
        <dbReference type="ARBA" id="ARBA00022741"/>
    </source>
</evidence>
<reference evidence="13 14" key="1">
    <citation type="journal article" date="2021" name="Nat. Commun.">
        <title>Reductive evolution and unique predatory mode in the CPR bacterium Vampirococcus lugosii.</title>
        <authorList>
            <person name="Moreira D."/>
            <person name="Zivanovic Y."/>
            <person name="Lopez-Archilla A.I."/>
            <person name="Iniesto M."/>
            <person name="Lopez-Garcia P."/>
        </authorList>
    </citation>
    <scope>NUCLEOTIDE SEQUENCE [LARGE SCALE GENOMIC DNA]</scope>
    <source>
        <strain evidence="13">Chiprana</strain>
    </source>
</reference>
<keyword evidence="4" id="KW-0963">Cytoplasm</keyword>
<keyword evidence="14" id="KW-1185">Reference proteome</keyword>
<comment type="caution">
    <text evidence="13">The sequence shown here is derived from an EMBL/GenBank/DDBJ whole genome shotgun (WGS) entry which is preliminary data.</text>
</comment>
<evidence type="ECO:0000256" key="11">
    <source>
        <dbReference type="ARBA" id="ARBA00048366"/>
    </source>
</evidence>
<dbReference type="InterPro" id="IPR006070">
    <property type="entry name" value="Sua5-like_dom"/>
</dbReference>
<evidence type="ECO:0000313" key="13">
    <source>
        <dbReference type="EMBL" id="MBS8122133.1"/>
    </source>
</evidence>
<comment type="catalytic activity">
    <reaction evidence="11">
        <text>L-threonine + hydrogencarbonate + ATP = L-threonylcarbamoyladenylate + diphosphate + H2O</text>
        <dbReference type="Rhea" id="RHEA:36407"/>
        <dbReference type="ChEBI" id="CHEBI:15377"/>
        <dbReference type="ChEBI" id="CHEBI:17544"/>
        <dbReference type="ChEBI" id="CHEBI:30616"/>
        <dbReference type="ChEBI" id="CHEBI:33019"/>
        <dbReference type="ChEBI" id="CHEBI:57926"/>
        <dbReference type="ChEBI" id="CHEBI:73682"/>
        <dbReference type="EC" id="2.7.7.87"/>
    </reaction>
</comment>
<dbReference type="EC" id="2.7.7.87" evidence="3"/>
<dbReference type="SUPFAM" id="SSF55821">
    <property type="entry name" value="YrdC/RibB"/>
    <property type="match status" value="1"/>
</dbReference>
<dbReference type="GO" id="GO:0061710">
    <property type="term" value="F:L-threonylcarbamoyladenylate synthase"/>
    <property type="evidence" value="ECO:0007669"/>
    <property type="project" value="UniProtKB-EC"/>
</dbReference>
<keyword evidence="8" id="KW-0547">Nucleotide-binding</keyword>
<dbReference type="Proteomes" id="UP000680365">
    <property type="component" value="Unassembled WGS sequence"/>
</dbReference>
<keyword evidence="9" id="KW-0067">ATP-binding</keyword>
<dbReference type="Gene3D" id="3.90.870.10">
    <property type="entry name" value="DHBP synthase"/>
    <property type="match status" value="1"/>
</dbReference>
<dbReference type="PANTHER" id="PTHR17490:SF16">
    <property type="entry name" value="THREONYLCARBAMOYL-AMP SYNTHASE"/>
    <property type="match status" value="1"/>
</dbReference>
<evidence type="ECO:0000256" key="4">
    <source>
        <dbReference type="ARBA" id="ARBA00022490"/>
    </source>
</evidence>
<keyword evidence="7 13" id="KW-0548">Nucleotidyltransferase</keyword>
<evidence type="ECO:0000256" key="7">
    <source>
        <dbReference type="ARBA" id="ARBA00022695"/>
    </source>
</evidence>
<evidence type="ECO:0000256" key="10">
    <source>
        <dbReference type="ARBA" id="ARBA00029774"/>
    </source>
</evidence>
<comment type="subcellular location">
    <subcellularLocation>
        <location evidence="1">Cytoplasm</location>
    </subcellularLocation>
</comment>
<proteinExistence type="inferred from homology"/>
<evidence type="ECO:0000313" key="14">
    <source>
        <dbReference type="Proteomes" id="UP000680365"/>
    </source>
</evidence>
<gene>
    <name evidence="13" type="ORF">VAMP_120n60</name>
</gene>
<feature type="domain" description="YrdC-like" evidence="12">
    <location>
        <begin position="10"/>
        <end position="189"/>
    </location>
</feature>
<evidence type="ECO:0000256" key="3">
    <source>
        <dbReference type="ARBA" id="ARBA00012584"/>
    </source>
</evidence>
<protein>
    <recommendedName>
        <fullName evidence="10">L-threonylcarbamoyladenylate synthase</fullName>
        <ecNumber evidence="3">2.7.7.87</ecNumber>
    </recommendedName>
    <alternativeName>
        <fullName evidence="10">L-threonylcarbamoyladenylate synthase</fullName>
    </alternativeName>
</protein>
<evidence type="ECO:0000256" key="1">
    <source>
        <dbReference type="ARBA" id="ARBA00004496"/>
    </source>
</evidence>
<organism evidence="13 14">
    <name type="scientific">Candidatus Vampirococcus lugosii</name>
    <dbReference type="NCBI Taxonomy" id="2789015"/>
    <lineage>
        <taxon>Bacteria</taxon>
        <taxon>Candidatus Absconditibacteriota</taxon>
        <taxon>Vampirococcus</taxon>
    </lineage>
</organism>
<evidence type="ECO:0000256" key="9">
    <source>
        <dbReference type="ARBA" id="ARBA00022840"/>
    </source>
</evidence>
<keyword evidence="6" id="KW-0819">tRNA processing</keyword>
<dbReference type="PROSITE" id="PS51163">
    <property type="entry name" value="YRDC"/>
    <property type="match status" value="1"/>
</dbReference>
<dbReference type="PANTHER" id="PTHR17490">
    <property type="entry name" value="SUA5"/>
    <property type="match status" value="1"/>
</dbReference>
<dbReference type="EMBL" id="JAEDAM010000044">
    <property type="protein sequence ID" value="MBS8122133.1"/>
    <property type="molecule type" value="Genomic_DNA"/>
</dbReference>
<evidence type="ECO:0000256" key="5">
    <source>
        <dbReference type="ARBA" id="ARBA00022679"/>
    </source>
</evidence>
<dbReference type="InterPro" id="IPR017945">
    <property type="entry name" value="DHBP_synth_RibB-like_a/b_dom"/>
</dbReference>
<sequence length="189" mass="22469">MEKINFNYFCDNFDFYVKEALNNKIFIYPTDTIYGIGSIVNKSNIERIYDIKKRDKNKPFSIVAPNIDWIKENFITSNDFEEKFNFFLENNHGITVILSKKNNLFLPDIGVNNKVGVRILKNNFQNFVTKLNQAFITTSANISNTDYIEDEKYFEEKFEKNVDYILIHNYKKSVESRIIDFTDNYKILR</sequence>
<dbReference type="InterPro" id="IPR050156">
    <property type="entry name" value="TC-AMP_synthase_SUA5"/>
</dbReference>
<keyword evidence="5 13" id="KW-0808">Transferase</keyword>
<evidence type="ECO:0000259" key="12">
    <source>
        <dbReference type="PROSITE" id="PS51163"/>
    </source>
</evidence>
<dbReference type="RefSeq" id="WP_213349373.1">
    <property type="nucleotide sequence ID" value="NZ_JAEDAM010000044.1"/>
</dbReference>
<dbReference type="Pfam" id="PF01300">
    <property type="entry name" value="Sua5_yciO_yrdC"/>
    <property type="match status" value="1"/>
</dbReference>
<accession>A0ABS5QLW8</accession>
<evidence type="ECO:0000256" key="2">
    <source>
        <dbReference type="ARBA" id="ARBA00007663"/>
    </source>
</evidence>